<dbReference type="Proteomes" id="UP000193435">
    <property type="component" value="Unassembled WGS sequence"/>
</dbReference>
<organism evidence="2 3">
    <name type="scientific">Carnobacterium iners</name>
    <dbReference type="NCBI Taxonomy" id="1073423"/>
    <lineage>
        <taxon>Bacteria</taxon>
        <taxon>Bacillati</taxon>
        <taxon>Bacillota</taxon>
        <taxon>Bacilli</taxon>
        <taxon>Lactobacillales</taxon>
        <taxon>Carnobacteriaceae</taxon>
        <taxon>Carnobacterium</taxon>
    </lineage>
</organism>
<feature type="transmembrane region" description="Helical" evidence="1">
    <location>
        <begin position="43"/>
        <end position="71"/>
    </location>
</feature>
<keyword evidence="1" id="KW-0472">Membrane</keyword>
<keyword evidence="3" id="KW-1185">Reference proteome</keyword>
<dbReference type="AlphaFoldDB" id="A0A1X7MR45"/>
<keyword evidence="1" id="KW-0812">Transmembrane</keyword>
<keyword evidence="1" id="KW-1133">Transmembrane helix</keyword>
<reference evidence="2 3" key="1">
    <citation type="submission" date="2017-04" db="EMBL/GenBank/DDBJ databases">
        <authorList>
            <person name="Afonso C.L."/>
            <person name="Miller P.J."/>
            <person name="Scott M.A."/>
            <person name="Spackman E."/>
            <person name="Goraichik I."/>
            <person name="Dimitrov K.M."/>
            <person name="Suarez D.L."/>
            <person name="Swayne D.E."/>
        </authorList>
    </citation>
    <scope>NUCLEOTIDE SEQUENCE [LARGE SCALE GENOMIC DNA]</scope>
    <source>
        <strain evidence="2 3">LMG26642</strain>
    </source>
</reference>
<protein>
    <submittedName>
        <fullName evidence="2">Uncharacterized protein</fullName>
    </submittedName>
</protein>
<evidence type="ECO:0000313" key="3">
    <source>
        <dbReference type="Proteomes" id="UP000193435"/>
    </source>
</evidence>
<gene>
    <name evidence="2" type="ORF">SAMN04488700_0591</name>
</gene>
<evidence type="ECO:0000256" key="1">
    <source>
        <dbReference type="SAM" id="Phobius"/>
    </source>
</evidence>
<dbReference type="RefSeq" id="WP_085558872.1">
    <property type="nucleotide sequence ID" value="NZ_FOAH01000059.1"/>
</dbReference>
<name>A0A1X7MR45_9LACT</name>
<feature type="transmembrane region" description="Helical" evidence="1">
    <location>
        <begin position="77"/>
        <end position="95"/>
    </location>
</feature>
<evidence type="ECO:0000313" key="2">
    <source>
        <dbReference type="EMBL" id="SMH27292.1"/>
    </source>
</evidence>
<accession>A0A1X7MR45</accession>
<feature type="transmembrane region" description="Helical" evidence="1">
    <location>
        <begin position="6"/>
        <end position="22"/>
    </location>
</feature>
<dbReference type="EMBL" id="FXBJ01000002">
    <property type="protein sequence ID" value="SMH27292.1"/>
    <property type="molecule type" value="Genomic_DNA"/>
</dbReference>
<proteinExistence type="predicted"/>
<dbReference type="OrthoDB" id="2972121at2"/>
<sequence>MNSLISNAVVALFISSLFYILIRQVKQTVSIQKKRKLDISKRSLIGSYLATFSMAGFLLAFILNVLIFLQLFPSTNLTSNNTAIACFLLLLVLLISKYRITPKEKTAVL</sequence>